<name>A0A835EH06_9POAL</name>
<protein>
    <submittedName>
        <fullName evidence="1">Uncharacterized protein</fullName>
    </submittedName>
</protein>
<dbReference type="Proteomes" id="UP000636709">
    <property type="component" value="Unassembled WGS sequence"/>
</dbReference>
<gene>
    <name evidence="1" type="ORF">HU200_040942</name>
</gene>
<reference evidence="1" key="1">
    <citation type="submission" date="2020-07" db="EMBL/GenBank/DDBJ databases">
        <title>Genome sequence and genetic diversity analysis of an under-domesticated orphan crop, white fonio (Digitaria exilis).</title>
        <authorList>
            <person name="Bennetzen J.L."/>
            <person name="Chen S."/>
            <person name="Ma X."/>
            <person name="Wang X."/>
            <person name="Yssel A.E.J."/>
            <person name="Chaluvadi S.R."/>
            <person name="Johnson M."/>
            <person name="Gangashetty P."/>
            <person name="Hamidou F."/>
            <person name="Sanogo M.D."/>
            <person name="Zwaenepoel A."/>
            <person name="Wallace J."/>
            <person name="Van De Peer Y."/>
            <person name="Van Deynze A."/>
        </authorList>
    </citation>
    <scope>NUCLEOTIDE SEQUENCE</scope>
    <source>
        <tissue evidence="1">Leaves</tissue>
    </source>
</reference>
<comment type="caution">
    <text evidence="1">The sequence shown here is derived from an EMBL/GenBank/DDBJ whole genome shotgun (WGS) entry which is preliminary data.</text>
</comment>
<dbReference type="EMBL" id="JACEFO010001972">
    <property type="protein sequence ID" value="KAF8690575.1"/>
    <property type="molecule type" value="Genomic_DNA"/>
</dbReference>
<dbReference type="AlphaFoldDB" id="A0A835EH06"/>
<sequence>MLPSSWVRPWRVYKVGLLVLQGIDLRWPMIYAYTNK</sequence>
<organism evidence="1 2">
    <name type="scientific">Digitaria exilis</name>
    <dbReference type="NCBI Taxonomy" id="1010633"/>
    <lineage>
        <taxon>Eukaryota</taxon>
        <taxon>Viridiplantae</taxon>
        <taxon>Streptophyta</taxon>
        <taxon>Embryophyta</taxon>
        <taxon>Tracheophyta</taxon>
        <taxon>Spermatophyta</taxon>
        <taxon>Magnoliopsida</taxon>
        <taxon>Liliopsida</taxon>
        <taxon>Poales</taxon>
        <taxon>Poaceae</taxon>
        <taxon>PACMAD clade</taxon>
        <taxon>Panicoideae</taxon>
        <taxon>Panicodae</taxon>
        <taxon>Paniceae</taxon>
        <taxon>Anthephorinae</taxon>
        <taxon>Digitaria</taxon>
    </lineage>
</organism>
<evidence type="ECO:0000313" key="2">
    <source>
        <dbReference type="Proteomes" id="UP000636709"/>
    </source>
</evidence>
<evidence type="ECO:0000313" key="1">
    <source>
        <dbReference type="EMBL" id="KAF8690575.1"/>
    </source>
</evidence>
<proteinExistence type="predicted"/>
<accession>A0A835EH06</accession>
<keyword evidence="2" id="KW-1185">Reference proteome</keyword>